<proteinExistence type="predicted"/>
<dbReference type="AlphaFoldDB" id="A0A6M2D9H6"/>
<keyword evidence="1" id="KW-1133">Transmembrane helix</keyword>
<reference evidence="2" key="1">
    <citation type="submission" date="2019-09" db="EMBL/GenBank/DDBJ databases">
        <title>Organ-specific transcriptomic study of the physiology of the cattle tick, Rhipicephalus microplus.</title>
        <authorList>
            <person name="Tirloni L."/>
            <person name="Braz G."/>
            <person name="Gandara A.C.P."/>
            <person name="Sabadin G.A."/>
            <person name="da Silva R.M."/>
            <person name="Guizzo M.G."/>
            <person name="Machado J.A."/>
            <person name="Costa E.P."/>
            <person name="Gomes H.F."/>
            <person name="Moraes J."/>
            <person name="Mota M.B.S."/>
            <person name="Mesquita R.D."/>
            <person name="Alvarenga P.H."/>
            <person name="Alves F."/>
            <person name="Seixas A."/>
            <person name="da Fonseca R.N."/>
            <person name="Fogaca A."/>
            <person name="Logullo C."/>
            <person name="Tanaka A."/>
            <person name="Daffre S."/>
            <person name="Termignoni C."/>
            <person name="Vaz I.S.Jr."/>
            <person name="Oliveira P.L."/>
            <person name="Ribeiro J.M."/>
        </authorList>
    </citation>
    <scope>NUCLEOTIDE SEQUENCE</scope>
    <source>
        <strain evidence="2">Porto Alegre</strain>
    </source>
</reference>
<dbReference type="EMBL" id="GHWJ01009988">
    <property type="protein sequence ID" value="NOV42725.1"/>
    <property type="molecule type" value="Transcribed_RNA"/>
</dbReference>
<keyword evidence="1" id="KW-0472">Membrane</keyword>
<feature type="transmembrane region" description="Helical" evidence="1">
    <location>
        <begin position="84"/>
        <end position="106"/>
    </location>
</feature>
<evidence type="ECO:0000313" key="2">
    <source>
        <dbReference type="EMBL" id="NOV42725.1"/>
    </source>
</evidence>
<organism evidence="2">
    <name type="scientific">Rhipicephalus microplus</name>
    <name type="common">Cattle tick</name>
    <name type="synonym">Boophilus microplus</name>
    <dbReference type="NCBI Taxonomy" id="6941"/>
    <lineage>
        <taxon>Eukaryota</taxon>
        <taxon>Metazoa</taxon>
        <taxon>Ecdysozoa</taxon>
        <taxon>Arthropoda</taxon>
        <taxon>Chelicerata</taxon>
        <taxon>Arachnida</taxon>
        <taxon>Acari</taxon>
        <taxon>Parasitiformes</taxon>
        <taxon>Ixodida</taxon>
        <taxon>Ixodoidea</taxon>
        <taxon>Ixodidae</taxon>
        <taxon>Rhipicephalinae</taxon>
        <taxon>Rhipicephalus</taxon>
        <taxon>Boophilus</taxon>
    </lineage>
</organism>
<name>A0A6M2D9H6_RHIMP</name>
<protein>
    <submittedName>
        <fullName evidence="2">Uncharacterized protein</fullName>
    </submittedName>
</protein>
<accession>A0A6M2D9H6</accession>
<evidence type="ECO:0000256" key="1">
    <source>
        <dbReference type="SAM" id="Phobius"/>
    </source>
</evidence>
<sequence length="113" mass="13066">MWRTVFFSSTTDFIKQLLIICLCTYTDTGSVRIPRLHACRSGYVGSVTTACFCAHLMWQNRYKRNRHIGIRHIPLTMPYSCLSLPFSVCVVSVTLMSCVILNYCFLKLLKKFQ</sequence>
<keyword evidence="1" id="KW-0812">Transmembrane</keyword>